<dbReference type="EMBL" id="BPFZ01000002">
    <property type="protein sequence ID" value="GIU66388.1"/>
    <property type="molecule type" value="Genomic_DNA"/>
</dbReference>
<dbReference type="RefSeq" id="WP_284358905.1">
    <property type="nucleotide sequence ID" value="NZ_BPFZ01000002.1"/>
</dbReference>
<evidence type="ECO:0000256" key="1">
    <source>
        <dbReference type="ARBA" id="ARBA00022801"/>
    </source>
</evidence>
<dbReference type="InterPro" id="IPR007466">
    <property type="entry name" value="Peptidyl-Arg-deiminase_porph"/>
</dbReference>
<name>A0ABQ4PTS5_9PROT</name>
<proteinExistence type="predicted"/>
<evidence type="ECO:0000313" key="2">
    <source>
        <dbReference type="EMBL" id="GIU66388.1"/>
    </source>
</evidence>
<dbReference type="SUPFAM" id="SSF55909">
    <property type="entry name" value="Pentein"/>
    <property type="match status" value="1"/>
</dbReference>
<keyword evidence="1" id="KW-0378">Hydrolase</keyword>
<keyword evidence="3" id="KW-1185">Reference proteome</keyword>
<protein>
    <recommendedName>
        <fullName evidence="4">Agmatine deiminase</fullName>
    </recommendedName>
</protein>
<dbReference type="Gene3D" id="3.75.10.10">
    <property type="entry name" value="L-arginine/glycine Amidinotransferase, Chain A"/>
    <property type="match status" value="1"/>
</dbReference>
<gene>
    <name evidence="2" type="ORF">PsB1_0542</name>
</gene>
<accession>A0ABQ4PTS5</accession>
<reference evidence="2" key="2">
    <citation type="journal article" date="2023" name="ISME Commun">
        <title>Characterization of a bloom-associated alphaproteobacterial lineage, 'Candidatus Phycosocius': insights into freshwater algal-bacterial interactions.</title>
        <authorList>
            <person name="Tanabe Y."/>
            <person name="Yamaguchi H."/>
            <person name="Yoshida M."/>
            <person name="Kai A."/>
            <person name="Okazaki Y."/>
        </authorList>
    </citation>
    <scope>NUCLEOTIDE SEQUENCE</scope>
    <source>
        <strain evidence="2">BOTRYCO-1</strain>
    </source>
</reference>
<dbReference type="Pfam" id="PF04371">
    <property type="entry name" value="PAD_porph"/>
    <property type="match status" value="1"/>
</dbReference>
<evidence type="ECO:0000313" key="3">
    <source>
        <dbReference type="Proteomes" id="UP001161064"/>
    </source>
</evidence>
<organism evidence="2 3">
    <name type="scientific">Candidatus Phycosocius spiralis</name>
    <dbReference type="NCBI Taxonomy" id="2815099"/>
    <lineage>
        <taxon>Bacteria</taxon>
        <taxon>Pseudomonadati</taxon>
        <taxon>Pseudomonadota</taxon>
        <taxon>Alphaproteobacteria</taxon>
        <taxon>Caulobacterales</taxon>
        <taxon>Caulobacterales incertae sedis</taxon>
        <taxon>Candidatus Phycosocius</taxon>
    </lineage>
</organism>
<comment type="caution">
    <text evidence="2">The sequence shown here is derived from an EMBL/GenBank/DDBJ whole genome shotgun (WGS) entry which is preliminary data.</text>
</comment>
<reference evidence="2" key="1">
    <citation type="submission" date="2021-05" db="EMBL/GenBank/DDBJ databases">
        <authorList>
            <person name="Tanabe Y."/>
        </authorList>
    </citation>
    <scope>NUCLEOTIDE SEQUENCE</scope>
    <source>
        <strain evidence="2">BOTRYCO-1</strain>
    </source>
</reference>
<evidence type="ECO:0008006" key="4">
    <source>
        <dbReference type="Google" id="ProtNLM"/>
    </source>
</evidence>
<dbReference type="PANTHER" id="PTHR31377">
    <property type="entry name" value="AGMATINE DEIMINASE-RELATED"/>
    <property type="match status" value="1"/>
</dbReference>
<dbReference type="Proteomes" id="UP001161064">
    <property type="component" value="Unassembled WGS sequence"/>
</dbReference>
<dbReference type="PANTHER" id="PTHR31377:SF0">
    <property type="entry name" value="AGMATINE DEIMINASE-RELATED"/>
    <property type="match status" value="1"/>
</dbReference>
<sequence length="337" mass="36370">MTLHIPAEWSPHKAIWTCWPSAADLWQENLVPARAEVAAMVAALIAPGPRGQAGDIVHVLACGQESYANARAWLAPQVFVHELDFGDIWLRDTGPIFAKQDGRPIALRFKFNGWGEKYLLDHDEHVGDGVARLAATSIQASQFVLEGGAVDHDGEGTILTTRQCVLNTNRNRTWTQSLAEAAFKECLGAQKVLWLGDGLLNDHTDGHVDNIARFIGPGRVMCMAPFGHDDPNQVQLQQIAFDLSQMTDSAGRQLEIIAIPSPGRIVNEQGEVVPASHLNFIIGNATIVVPLYGTASGDAALRGISSAFPQHRIVGIKSSAILTGGGSFHCITQQEPV</sequence>